<accession>A0ABN9T282</accession>
<organism evidence="1 2">
    <name type="scientific">Prorocentrum cordatum</name>
    <dbReference type="NCBI Taxonomy" id="2364126"/>
    <lineage>
        <taxon>Eukaryota</taxon>
        <taxon>Sar</taxon>
        <taxon>Alveolata</taxon>
        <taxon>Dinophyceae</taxon>
        <taxon>Prorocentrales</taxon>
        <taxon>Prorocentraceae</taxon>
        <taxon>Prorocentrum</taxon>
    </lineage>
</organism>
<evidence type="ECO:0000313" key="1">
    <source>
        <dbReference type="EMBL" id="CAK0839006.1"/>
    </source>
</evidence>
<protein>
    <submittedName>
        <fullName evidence="1">Uncharacterized protein</fullName>
    </submittedName>
</protein>
<proteinExistence type="predicted"/>
<dbReference type="Proteomes" id="UP001189429">
    <property type="component" value="Unassembled WGS sequence"/>
</dbReference>
<sequence>MEPPSALPWHGPPVALGPLPLVGNKGTLTARDKEFIQLVYFCSANVRTRSREGHSTRMLAVIGPAGLVHAGWQAALKLVALNGEGGRRSDVRHCGGSVSESAQLVWTRWIHIEPAYVGQRVESAPGCTSSEP</sequence>
<keyword evidence="2" id="KW-1185">Reference proteome</keyword>
<name>A0ABN9T282_9DINO</name>
<comment type="caution">
    <text evidence="1">The sequence shown here is derived from an EMBL/GenBank/DDBJ whole genome shotgun (WGS) entry which is preliminary data.</text>
</comment>
<reference evidence="1" key="1">
    <citation type="submission" date="2023-10" db="EMBL/GenBank/DDBJ databases">
        <authorList>
            <person name="Chen Y."/>
            <person name="Shah S."/>
            <person name="Dougan E. K."/>
            <person name="Thang M."/>
            <person name="Chan C."/>
        </authorList>
    </citation>
    <scope>NUCLEOTIDE SEQUENCE [LARGE SCALE GENOMIC DNA]</scope>
</reference>
<feature type="non-terminal residue" evidence="1">
    <location>
        <position position="132"/>
    </location>
</feature>
<dbReference type="EMBL" id="CAUYUJ010014261">
    <property type="protein sequence ID" value="CAK0839006.1"/>
    <property type="molecule type" value="Genomic_DNA"/>
</dbReference>
<evidence type="ECO:0000313" key="2">
    <source>
        <dbReference type="Proteomes" id="UP001189429"/>
    </source>
</evidence>
<gene>
    <name evidence="1" type="ORF">PCOR1329_LOCUS34800</name>
</gene>